<dbReference type="PANTHER" id="PTHR21310:SF48">
    <property type="entry name" value="AMINOGLYCOSIDE PHOSPHOTRANSFERASE DOMAIN-CONTAINING PROTEIN"/>
    <property type="match status" value="1"/>
</dbReference>
<dbReference type="EMBL" id="QGMH01000085">
    <property type="protein sequence ID" value="TVY25786.1"/>
    <property type="molecule type" value="Genomic_DNA"/>
</dbReference>
<evidence type="ECO:0000313" key="3">
    <source>
        <dbReference type="Proteomes" id="UP000431533"/>
    </source>
</evidence>
<proteinExistence type="predicted"/>
<dbReference type="Gene3D" id="3.90.1200.10">
    <property type="match status" value="1"/>
</dbReference>
<dbReference type="CDD" id="cd05120">
    <property type="entry name" value="APH_ChoK_like"/>
    <property type="match status" value="1"/>
</dbReference>
<dbReference type="AlphaFoldDB" id="A0A8H8R0F0"/>
<dbReference type="SUPFAM" id="SSF56112">
    <property type="entry name" value="Protein kinase-like (PK-like)"/>
    <property type="match status" value="1"/>
</dbReference>
<name>A0A8H8R0F0_9HELO</name>
<dbReference type="Proteomes" id="UP000431533">
    <property type="component" value="Unassembled WGS sequence"/>
</dbReference>
<feature type="domain" description="Aminoglycoside phosphotransferase" evidence="1">
    <location>
        <begin position="58"/>
        <end position="254"/>
    </location>
</feature>
<dbReference type="OrthoDB" id="2906425at2759"/>
<organism evidence="2 3">
    <name type="scientific">Lachnellula hyalina</name>
    <dbReference type="NCBI Taxonomy" id="1316788"/>
    <lineage>
        <taxon>Eukaryota</taxon>
        <taxon>Fungi</taxon>
        <taxon>Dikarya</taxon>
        <taxon>Ascomycota</taxon>
        <taxon>Pezizomycotina</taxon>
        <taxon>Leotiomycetes</taxon>
        <taxon>Helotiales</taxon>
        <taxon>Lachnaceae</taxon>
        <taxon>Lachnellula</taxon>
    </lineage>
</organism>
<dbReference type="PANTHER" id="PTHR21310">
    <property type="entry name" value="AMINOGLYCOSIDE PHOSPHOTRANSFERASE-RELATED-RELATED"/>
    <property type="match status" value="1"/>
</dbReference>
<evidence type="ECO:0000259" key="1">
    <source>
        <dbReference type="Pfam" id="PF01636"/>
    </source>
</evidence>
<sequence>MSSISLPYYADPRELPCSIPTRDQIESSNNVLVNQSSRKVVVVGEHFIVKYGGAIDLFEGENMVYLYENSIPVPKIYALFEEDSVKYIVMERISGDNLLTLWPALSQSQKEIITNKLKVILNNLRSLPSPGGFCSIGNRPLEDGIFWMGNSKLQINGPFTSETELNEAIVKKFISHELSEHKAAFYKRAFPYVLQGHPPVFTHGDIQRKNIMISKMAVEDGENNRDVEGSLEVVVVDWETSGWYPSYWEYSKAMFACGRWYDDWNFWVGKIMDEHFTEWAWVDMVMRECWS</sequence>
<dbReference type="GeneID" id="41984800"/>
<gene>
    <name evidence="2" type="ORF">LHYA1_G004602</name>
</gene>
<comment type="caution">
    <text evidence="2">The sequence shown here is derived from an EMBL/GenBank/DDBJ whole genome shotgun (WGS) entry which is preliminary data.</text>
</comment>
<reference evidence="2 3" key="1">
    <citation type="submission" date="2018-05" db="EMBL/GenBank/DDBJ databases">
        <title>Genome sequencing and assembly of the regulated plant pathogen Lachnellula willkommii and related sister species for the development of diagnostic species identification markers.</title>
        <authorList>
            <person name="Giroux E."/>
            <person name="Bilodeau G."/>
        </authorList>
    </citation>
    <scope>NUCLEOTIDE SEQUENCE [LARGE SCALE GENOMIC DNA]</scope>
    <source>
        <strain evidence="2 3">CBS 185.66</strain>
    </source>
</reference>
<dbReference type="InterPro" id="IPR002575">
    <property type="entry name" value="Aminoglycoside_PTrfase"/>
</dbReference>
<dbReference type="InterPro" id="IPR011009">
    <property type="entry name" value="Kinase-like_dom_sf"/>
</dbReference>
<keyword evidence="3" id="KW-1185">Reference proteome</keyword>
<dbReference type="Pfam" id="PF01636">
    <property type="entry name" value="APH"/>
    <property type="match status" value="1"/>
</dbReference>
<dbReference type="InterPro" id="IPR051678">
    <property type="entry name" value="AGP_Transferase"/>
</dbReference>
<dbReference type="RefSeq" id="XP_031004574.1">
    <property type="nucleotide sequence ID" value="XM_031149559.1"/>
</dbReference>
<accession>A0A8H8R0F0</accession>
<protein>
    <recommendedName>
        <fullName evidence="1">Aminoglycoside phosphotransferase domain-containing protein</fullName>
    </recommendedName>
</protein>
<evidence type="ECO:0000313" key="2">
    <source>
        <dbReference type="EMBL" id="TVY25786.1"/>
    </source>
</evidence>